<sequence length="463" mass="52294">MAASTPAKRPRNDESSEWQPCLSSGEVDAYHREGWLIPKASLSAEEVERFRQSLDRVIAQNPSVRPELLVSAHLEAKGTEGVAGSHDFLQLGLQPLILEAVAQVLGLDFALWGCQIFCKPGFDGMEVPMHQDGEYWPIRPLSTVTVWVALDRSDKENGALRVVPRSHRKMLQHEKCEGRMVLSQRLTDVELGQLPAAVDVELDPGQFSMHDVYLVHGSNANTSPRRRAGVALRYMPTSSVLDREMFDADRAGFTIDWKNRPLFLVSGQDRSGGRNCYSPLPGPLAFPDGFRRWCCAKSPTDWAKLKTWMEETISIPWERALEGRRVAQWGVRYDYTKQCVDLTPVAAIPDFLRDFFPEVGPEFTQCIINEYGPGDGIPWHVDDLVFGPEVRVFVFGESRPLLLRREATATVEMRHLWSYCFSGAARYDWQHSVPEGSQRRWSFTFRSLKQPSIAPAKSKSVTC</sequence>
<dbReference type="Gene3D" id="2.60.120.590">
    <property type="entry name" value="Alpha-ketoglutarate-dependent dioxygenase AlkB-like"/>
    <property type="match status" value="1"/>
</dbReference>
<dbReference type="Pfam" id="PF13532">
    <property type="entry name" value="2OG-FeII_Oxy_2"/>
    <property type="match status" value="1"/>
</dbReference>
<keyword evidence="5" id="KW-0560">Oxidoreductase</keyword>
<evidence type="ECO:0000256" key="1">
    <source>
        <dbReference type="ARBA" id="ARBA00001962"/>
    </source>
</evidence>
<dbReference type="AlphaFoldDB" id="A0A9P1D0I3"/>
<evidence type="ECO:0000259" key="3">
    <source>
        <dbReference type="PROSITE" id="PS51471"/>
    </source>
</evidence>
<keyword evidence="5" id="KW-0223">Dioxygenase</keyword>
<comment type="cofactor">
    <cofactor evidence="1">
        <name>Fe cation</name>
        <dbReference type="ChEBI" id="CHEBI:24875"/>
    </cofactor>
</comment>
<dbReference type="Proteomes" id="UP001152797">
    <property type="component" value="Unassembled WGS sequence"/>
</dbReference>
<accession>A0A9P1D0I3</accession>
<dbReference type="EMBL" id="CAMXCT030002668">
    <property type="protein sequence ID" value="CAL4786998.1"/>
    <property type="molecule type" value="Genomic_DNA"/>
</dbReference>
<evidence type="ECO:0000313" key="4">
    <source>
        <dbReference type="EMBL" id="CAI3999686.1"/>
    </source>
</evidence>
<dbReference type="EMBL" id="CAMXCT010002668">
    <property type="protein sequence ID" value="CAI3999686.1"/>
    <property type="molecule type" value="Genomic_DNA"/>
</dbReference>
<dbReference type="SUPFAM" id="SSF51197">
    <property type="entry name" value="Clavaminate synthase-like"/>
    <property type="match status" value="2"/>
</dbReference>
<dbReference type="EMBL" id="CAMXCT020002668">
    <property type="protein sequence ID" value="CAL1153061.1"/>
    <property type="molecule type" value="Genomic_DNA"/>
</dbReference>
<protein>
    <submittedName>
        <fullName evidence="5">Ectoine dioxygenase (Ectoine hydroxylase)</fullName>
    </submittedName>
</protein>
<dbReference type="InterPro" id="IPR037151">
    <property type="entry name" value="AlkB-like_sf"/>
</dbReference>
<comment type="caution">
    <text evidence="4">The sequence shown here is derived from an EMBL/GenBank/DDBJ whole genome shotgun (WGS) entry which is preliminary data.</text>
</comment>
<dbReference type="Gene3D" id="2.60.120.620">
    <property type="entry name" value="q2cbj1_9rhob like domain"/>
    <property type="match status" value="1"/>
</dbReference>
<dbReference type="InterPro" id="IPR027450">
    <property type="entry name" value="AlkB-like"/>
</dbReference>
<keyword evidence="6" id="KW-1185">Reference proteome</keyword>
<name>A0A9P1D0I3_9DINO</name>
<gene>
    <name evidence="4" type="ORF">C1SCF055_LOCUS25863</name>
</gene>
<evidence type="ECO:0000256" key="2">
    <source>
        <dbReference type="SAM" id="MobiDB-lite"/>
    </source>
</evidence>
<feature type="domain" description="Fe2OG dioxygenase" evidence="3">
    <location>
        <begin position="362"/>
        <end position="449"/>
    </location>
</feature>
<evidence type="ECO:0000313" key="6">
    <source>
        <dbReference type="Proteomes" id="UP001152797"/>
    </source>
</evidence>
<dbReference type="PANTHER" id="PTHR20883">
    <property type="entry name" value="PHYTANOYL-COA DIOXYGENASE DOMAIN CONTAINING 1"/>
    <property type="match status" value="1"/>
</dbReference>
<reference evidence="4" key="1">
    <citation type="submission" date="2022-10" db="EMBL/GenBank/DDBJ databases">
        <authorList>
            <person name="Chen Y."/>
            <person name="Dougan E. K."/>
            <person name="Chan C."/>
            <person name="Rhodes N."/>
            <person name="Thang M."/>
        </authorList>
    </citation>
    <scope>NUCLEOTIDE SEQUENCE</scope>
</reference>
<organism evidence="4">
    <name type="scientific">Cladocopium goreaui</name>
    <dbReference type="NCBI Taxonomy" id="2562237"/>
    <lineage>
        <taxon>Eukaryota</taxon>
        <taxon>Sar</taxon>
        <taxon>Alveolata</taxon>
        <taxon>Dinophyceae</taxon>
        <taxon>Suessiales</taxon>
        <taxon>Symbiodiniaceae</taxon>
        <taxon>Cladocopium</taxon>
    </lineage>
</organism>
<dbReference type="GO" id="GO:0051213">
    <property type="term" value="F:dioxygenase activity"/>
    <property type="evidence" value="ECO:0007669"/>
    <property type="project" value="UniProtKB-KW"/>
</dbReference>
<dbReference type="OrthoDB" id="445007at2759"/>
<dbReference type="InterPro" id="IPR008775">
    <property type="entry name" value="Phytyl_CoA_dOase-like"/>
</dbReference>
<dbReference type="GO" id="GO:0046872">
    <property type="term" value="F:metal ion binding"/>
    <property type="evidence" value="ECO:0007669"/>
    <property type="project" value="UniProtKB-ARBA"/>
</dbReference>
<evidence type="ECO:0000313" key="5">
    <source>
        <dbReference type="EMBL" id="CAL4786998.1"/>
    </source>
</evidence>
<feature type="region of interest" description="Disordered" evidence="2">
    <location>
        <begin position="1"/>
        <end position="20"/>
    </location>
</feature>
<dbReference type="PROSITE" id="PS51471">
    <property type="entry name" value="FE2OG_OXY"/>
    <property type="match status" value="1"/>
</dbReference>
<proteinExistence type="predicted"/>
<dbReference type="InterPro" id="IPR005123">
    <property type="entry name" value="Oxoglu/Fe-dep_dioxygenase_dom"/>
</dbReference>
<reference evidence="5 6" key="2">
    <citation type="submission" date="2024-05" db="EMBL/GenBank/DDBJ databases">
        <authorList>
            <person name="Chen Y."/>
            <person name="Shah S."/>
            <person name="Dougan E. K."/>
            <person name="Thang M."/>
            <person name="Chan C."/>
        </authorList>
    </citation>
    <scope>NUCLEOTIDE SEQUENCE [LARGE SCALE GENOMIC DNA]</scope>
</reference>
<dbReference type="PANTHER" id="PTHR20883:SF48">
    <property type="entry name" value="ECTOINE DIOXYGENASE"/>
    <property type="match status" value="1"/>
</dbReference>
<dbReference type="Pfam" id="PF05721">
    <property type="entry name" value="PhyH"/>
    <property type="match status" value="1"/>
</dbReference>